<proteinExistence type="predicted"/>
<dbReference type="GO" id="GO:0009279">
    <property type="term" value="C:cell outer membrane"/>
    <property type="evidence" value="ECO:0007669"/>
    <property type="project" value="UniProtKB-SubCell"/>
</dbReference>
<evidence type="ECO:0000259" key="5">
    <source>
        <dbReference type="Pfam" id="PF14905"/>
    </source>
</evidence>
<dbReference type="InterPro" id="IPR037066">
    <property type="entry name" value="Plug_dom_sf"/>
</dbReference>
<reference evidence="6 7" key="1">
    <citation type="submission" date="2019-10" db="EMBL/GenBank/DDBJ databases">
        <title>Rudanella paleaurantiibacter sp. nov., isolated from sludge.</title>
        <authorList>
            <person name="Xu S.Q."/>
        </authorList>
    </citation>
    <scope>NUCLEOTIDE SEQUENCE [LARGE SCALE GENOMIC DNA]</scope>
    <source>
        <strain evidence="6 7">HX-22-17</strain>
    </source>
</reference>
<dbReference type="Gene3D" id="2.60.40.1120">
    <property type="entry name" value="Carboxypeptidase-like, regulatory domain"/>
    <property type="match status" value="1"/>
</dbReference>
<feature type="domain" description="TonB-dependent receptor plug" evidence="4">
    <location>
        <begin position="135"/>
        <end position="215"/>
    </location>
</feature>
<evidence type="ECO:0000259" key="4">
    <source>
        <dbReference type="Pfam" id="PF07715"/>
    </source>
</evidence>
<dbReference type="InterPro" id="IPR012910">
    <property type="entry name" value="Plug_dom"/>
</dbReference>
<name>A0A7J5TW92_9BACT</name>
<keyword evidence="3" id="KW-0998">Cell outer membrane</keyword>
<keyword evidence="7" id="KW-1185">Reference proteome</keyword>
<dbReference type="Pfam" id="PF07715">
    <property type="entry name" value="Plug"/>
    <property type="match status" value="1"/>
</dbReference>
<dbReference type="SUPFAM" id="SSF56935">
    <property type="entry name" value="Porins"/>
    <property type="match status" value="1"/>
</dbReference>
<dbReference type="Proteomes" id="UP000488299">
    <property type="component" value="Unassembled WGS sequence"/>
</dbReference>
<dbReference type="InterPro" id="IPR008969">
    <property type="entry name" value="CarboxyPept-like_regulatory"/>
</dbReference>
<dbReference type="Pfam" id="PF14905">
    <property type="entry name" value="OMP_b-brl_3"/>
    <property type="match status" value="1"/>
</dbReference>
<dbReference type="InterPro" id="IPR036942">
    <property type="entry name" value="Beta-barrel_TonB_sf"/>
</dbReference>
<keyword evidence="6" id="KW-0675">Receptor</keyword>
<dbReference type="AlphaFoldDB" id="A0A7J5TW92"/>
<gene>
    <name evidence="6" type="ORF">F5984_17985</name>
</gene>
<evidence type="ECO:0000313" key="6">
    <source>
        <dbReference type="EMBL" id="KAB7728720.1"/>
    </source>
</evidence>
<keyword evidence="2" id="KW-0472">Membrane</keyword>
<dbReference type="PANTHER" id="PTHR40980:SF4">
    <property type="entry name" value="TONB-DEPENDENT RECEPTOR-LIKE BETA-BARREL DOMAIN-CONTAINING PROTEIN"/>
    <property type="match status" value="1"/>
</dbReference>
<dbReference type="PANTHER" id="PTHR40980">
    <property type="entry name" value="PLUG DOMAIN-CONTAINING PROTEIN"/>
    <property type="match status" value="1"/>
</dbReference>
<sequence length="807" mass="89135">MFILFFVPMSHAQTGAQLSGLVQDEAGKPLEFATVTLHRIADSSVVKAEFSDAQGTYRFSLPPAGQYRVSASQVGLNRMWSEPITVGTEPITVPALKLTAAGSTTLKEVKVIGQKPLYERLADRTVVNVEGSPLAAGNTSLDILARSPGVTVDNNDNLALRGRQSVLVLIDGKRQPMTGSELADYLRALPADQLKSIELITNPPAKYDAQGTAGVIAINLKKDGRLGTNGSVQASYGRSQYDKYTAGITLNNRQATRPGQSVNLFGSYNYSDRSGISKLDMHRDFFAVGPNRSQTLTGTSDQANRMPMAFKSHSVRAGIDYSLSKQTVLGAVINAQKVVGPARNGLNQTSLFDETGTLTDRYEARSTRSFDAPNLSANLNFKHTFSTDANSPELTADADYARYTSERLQELTTLYKLTGRSVLLMGDQQGDLTIWSGKTDYVRPLSNGGRLEAGAKFSRISSDNDVVFRFTEGDITTIDPNRTNRFKYNESITAGYVNWNRTVGKWNVQAGLRAEHTLTEGRQVVGDSSFTRRYAQLFPSAALKRAFGKNHELNLTLSRRINRPSYGQLNPFRIIIDPTTSGSGNPNLRPETSYNLEFSHTFKGKYTTGLSYSRTSLPMISVVQPETDSTVISTNVNLDRQDYFALTFTVPVQPAKWWQIYNNAVFYYSHFVGNLAGTALNKGRPAFNLSSNHTFTFGKGWSGELNSSFQSGEQYGFLRVRPNGQVTAGVQKALWDRKGSLKFSVADLFFTSKVRAISSYDNFVERFYQRRDSRVATLSFSYRFGNDKVAPTRRRTGGAEDEKRRAN</sequence>
<dbReference type="Gene3D" id="2.40.170.20">
    <property type="entry name" value="TonB-dependent receptor, beta-barrel domain"/>
    <property type="match status" value="1"/>
</dbReference>
<comment type="caution">
    <text evidence="6">The sequence shown here is derived from an EMBL/GenBank/DDBJ whole genome shotgun (WGS) entry which is preliminary data.</text>
</comment>
<feature type="domain" description="Outer membrane protein beta-barrel" evidence="5">
    <location>
        <begin position="388"/>
        <end position="782"/>
    </location>
</feature>
<dbReference type="Pfam" id="PF13620">
    <property type="entry name" value="CarboxypepD_reg"/>
    <property type="match status" value="1"/>
</dbReference>
<organism evidence="6 7">
    <name type="scientific">Rudanella paleaurantiibacter</name>
    <dbReference type="NCBI Taxonomy" id="2614655"/>
    <lineage>
        <taxon>Bacteria</taxon>
        <taxon>Pseudomonadati</taxon>
        <taxon>Bacteroidota</taxon>
        <taxon>Cytophagia</taxon>
        <taxon>Cytophagales</taxon>
        <taxon>Cytophagaceae</taxon>
        <taxon>Rudanella</taxon>
    </lineage>
</organism>
<comment type="subcellular location">
    <subcellularLocation>
        <location evidence="1">Cell outer membrane</location>
    </subcellularLocation>
</comment>
<evidence type="ECO:0000313" key="7">
    <source>
        <dbReference type="Proteomes" id="UP000488299"/>
    </source>
</evidence>
<dbReference type="SUPFAM" id="SSF49464">
    <property type="entry name" value="Carboxypeptidase regulatory domain-like"/>
    <property type="match status" value="1"/>
</dbReference>
<dbReference type="Gene3D" id="2.170.130.10">
    <property type="entry name" value="TonB-dependent receptor, plug domain"/>
    <property type="match status" value="1"/>
</dbReference>
<evidence type="ECO:0000256" key="3">
    <source>
        <dbReference type="ARBA" id="ARBA00023237"/>
    </source>
</evidence>
<evidence type="ECO:0000256" key="2">
    <source>
        <dbReference type="ARBA" id="ARBA00023136"/>
    </source>
</evidence>
<dbReference type="EMBL" id="WELI01000007">
    <property type="protein sequence ID" value="KAB7728720.1"/>
    <property type="molecule type" value="Genomic_DNA"/>
</dbReference>
<accession>A0A7J5TW92</accession>
<dbReference type="InterPro" id="IPR041700">
    <property type="entry name" value="OMP_b-brl_3"/>
</dbReference>
<evidence type="ECO:0000256" key="1">
    <source>
        <dbReference type="ARBA" id="ARBA00004442"/>
    </source>
</evidence>
<protein>
    <submittedName>
        <fullName evidence="6">TonB-dependent receptor</fullName>
    </submittedName>
</protein>